<dbReference type="InterPro" id="IPR009057">
    <property type="entry name" value="Homeodomain-like_sf"/>
</dbReference>
<proteinExistence type="predicted"/>
<protein>
    <recommendedName>
        <fullName evidence="3">Helix-turn-helix domain-containing protein</fullName>
    </recommendedName>
</protein>
<evidence type="ECO:0008006" key="3">
    <source>
        <dbReference type="Google" id="ProtNLM"/>
    </source>
</evidence>
<evidence type="ECO:0000313" key="1">
    <source>
        <dbReference type="EMBL" id="GAA4068611.1"/>
    </source>
</evidence>
<evidence type="ECO:0000313" key="2">
    <source>
        <dbReference type="Proteomes" id="UP001500683"/>
    </source>
</evidence>
<comment type="caution">
    <text evidence="1">The sequence shown here is derived from an EMBL/GenBank/DDBJ whole genome shotgun (WGS) entry which is preliminary data.</text>
</comment>
<reference evidence="2" key="1">
    <citation type="journal article" date="2019" name="Int. J. Syst. Evol. Microbiol.">
        <title>The Global Catalogue of Microorganisms (GCM) 10K type strain sequencing project: providing services to taxonomists for standard genome sequencing and annotation.</title>
        <authorList>
            <consortium name="The Broad Institute Genomics Platform"/>
            <consortium name="The Broad Institute Genome Sequencing Center for Infectious Disease"/>
            <person name="Wu L."/>
            <person name="Ma J."/>
        </authorList>
    </citation>
    <scope>NUCLEOTIDE SEQUENCE [LARGE SCALE GENOMIC DNA]</scope>
    <source>
        <strain evidence="2">JCM 16702</strain>
    </source>
</reference>
<dbReference type="Proteomes" id="UP001500683">
    <property type="component" value="Unassembled WGS sequence"/>
</dbReference>
<sequence>MVLWRGQGRPVSEIAAALGTTPATVYRWLARYEQSGINGLTGSRSTGRPRSVPEPVRSRIIALTRSSPPAESGLSHWSSRAMARYLKCEGIEVSHNFIAELWRDHGLKLHRQGEF</sequence>
<gene>
    <name evidence="1" type="ORF">GCM10022214_24480</name>
</gene>
<accession>A0ABP7VJG3</accession>
<keyword evidence="2" id="KW-1185">Reference proteome</keyword>
<name>A0ABP7VJG3_9ACTN</name>
<organism evidence="1 2">
    <name type="scientific">Actinomadura miaoliensis</name>
    <dbReference type="NCBI Taxonomy" id="430685"/>
    <lineage>
        <taxon>Bacteria</taxon>
        <taxon>Bacillati</taxon>
        <taxon>Actinomycetota</taxon>
        <taxon>Actinomycetes</taxon>
        <taxon>Streptosporangiales</taxon>
        <taxon>Thermomonosporaceae</taxon>
        <taxon>Actinomadura</taxon>
    </lineage>
</organism>
<dbReference type="InterPro" id="IPR036388">
    <property type="entry name" value="WH-like_DNA-bd_sf"/>
</dbReference>
<dbReference type="Pfam" id="PF13565">
    <property type="entry name" value="HTH_32"/>
    <property type="match status" value="1"/>
</dbReference>
<dbReference type="EMBL" id="BAAAZG010000014">
    <property type="protein sequence ID" value="GAA4068611.1"/>
    <property type="molecule type" value="Genomic_DNA"/>
</dbReference>
<dbReference type="Gene3D" id="1.10.10.10">
    <property type="entry name" value="Winged helix-like DNA-binding domain superfamily/Winged helix DNA-binding domain"/>
    <property type="match status" value="1"/>
</dbReference>
<dbReference type="SUPFAM" id="SSF46689">
    <property type="entry name" value="Homeodomain-like"/>
    <property type="match status" value="1"/>
</dbReference>